<dbReference type="KEGG" id="lbc:LACBIDRAFT_315841"/>
<gene>
    <name evidence="5" type="ORF">LACBIDRAFT_315841</name>
</gene>
<dbReference type="InterPro" id="IPR036882">
    <property type="entry name" value="Alba-like_dom_sf"/>
</dbReference>
<sequence length="323" mass="34648">MDSVRKRKLDSTNDNDSGKKPRMTEGPASAGPSAVPTVQFAETAEASVVAELASVKGKGKAEENAPGRAISNMDSVRKRTNDNDSGKRTKMTEVPASAGPSVVPEVQLETSAAAKGKTKEIVANAPDRASRPRINKLAPPRPFPTVPKSVSATGPRSAHKEGKNFLCLSRKTSLGTYMRRCKDVIIKDGYKTLHLSAMGAAIPLLLQLTCALPPILPFPKDEIHTEVITGTVNVQDEVIPEDDEEDITYQTRGKSTVKVIFRIGDGEFEGDRTGPLRKYSKGGGGKNKNGSGGKDNDVGKQKDQGSSAVVFQEPEQEDFMDML</sequence>
<feature type="region of interest" description="Disordered" evidence="4">
    <location>
        <begin position="54"/>
        <end position="100"/>
    </location>
</feature>
<dbReference type="AlphaFoldDB" id="B0D3B4"/>
<proteinExistence type="predicted"/>
<evidence type="ECO:0000256" key="3">
    <source>
        <dbReference type="ARBA" id="ARBA00023242"/>
    </source>
</evidence>
<dbReference type="OrthoDB" id="416729at2759"/>
<keyword evidence="6" id="KW-1185">Reference proteome</keyword>
<dbReference type="InterPro" id="IPR014612">
    <property type="entry name" value="Pop7/Rpp20"/>
</dbReference>
<accession>B0D3B4</accession>
<protein>
    <submittedName>
        <fullName evidence="5">Predicted protein</fullName>
    </submittedName>
</protein>
<dbReference type="GO" id="GO:0000172">
    <property type="term" value="C:ribonuclease MRP complex"/>
    <property type="evidence" value="ECO:0007669"/>
    <property type="project" value="InterPro"/>
</dbReference>
<evidence type="ECO:0000313" key="6">
    <source>
        <dbReference type="Proteomes" id="UP000001194"/>
    </source>
</evidence>
<dbReference type="GO" id="GO:0005655">
    <property type="term" value="C:nucleolar ribonuclease P complex"/>
    <property type="evidence" value="ECO:0007669"/>
    <property type="project" value="InterPro"/>
</dbReference>
<dbReference type="Pfam" id="PF12328">
    <property type="entry name" value="Rpp20"/>
    <property type="match status" value="1"/>
</dbReference>
<evidence type="ECO:0000256" key="2">
    <source>
        <dbReference type="ARBA" id="ARBA00022694"/>
    </source>
</evidence>
<evidence type="ECO:0000256" key="4">
    <source>
        <dbReference type="SAM" id="MobiDB-lite"/>
    </source>
</evidence>
<dbReference type="Proteomes" id="UP000001194">
    <property type="component" value="Unassembled WGS sequence"/>
</dbReference>
<evidence type="ECO:0000256" key="1">
    <source>
        <dbReference type="ARBA" id="ARBA00004123"/>
    </source>
</evidence>
<feature type="compositionally biased region" description="Basic and acidic residues" evidence="4">
    <location>
        <begin position="75"/>
        <end position="91"/>
    </location>
</feature>
<dbReference type="EMBL" id="DS547096">
    <property type="protein sequence ID" value="EDR10886.1"/>
    <property type="molecule type" value="Genomic_DNA"/>
</dbReference>
<dbReference type="GeneID" id="6074178"/>
<comment type="subcellular location">
    <subcellularLocation>
        <location evidence="1">Nucleus</location>
    </subcellularLocation>
</comment>
<feature type="compositionally biased region" description="Gly residues" evidence="4">
    <location>
        <begin position="281"/>
        <end position="293"/>
    </location>
</feature>
<evidence type="ECO:0000313" key="5">
    <source>
        <dbReference type="EMBL" id="EDR10886.1"/>
    </source>
</evidence>
<dbReference type="InParanoid" id="B0D3B4"/>
<dbReference type="GO" id="GO:0003676">
    <property type="term" value="F:nucleic acid binding"/>
    <property type="evidence" value="ECO:0007669"/>
    <property type="project" value="InterPro"/>
</dbReference>
<feature type="region of interest" description="Disordered" evidence="4">
    <location>
        <begin position="1"/>
        <end position="38"/>
    </location>
</feature>
<keyword evidence="3" id="KW-0539">Nucleus</keyword>
<dbReference type="HOGENOM" id="CLU_077462_0_0_1"/>
<organism evidence="6">
    <name type="scientific">Laccaria bicolor (strain S238N-H82 / ATCC MYA-4686)</name>
    <name type="common">Bicoloured deceiver</name>
    <name type="synonym">Laccaria laccata var. bicolor</name>
    <dbReference type="NCBI Taxonomy" id="486041"/>
    <lineage>
        <taxon>Eukaryota</taxon>
        <taxon>Fungi</taxon>
        <taxon>Dikarya</taxon>
        <taxon>Basidiomycota</taxon>
        <taxon>Agaricomycotina</taxon>
        <taxon>Agaricomycetes</taxon>
        <taxon>Agaricomycetidae</taxon>
        <taxon>Agaricales</taxon>
        <taxon>Agaricineae</taxon>
        <taxon>Hydnangiaceae</taxon>
        <taxon>Laccaria</taxon>
    </lineage>
</organism>
<feature type="compositionally biased region" description="Acidic residues" evidence="4">
    <location>
        <begin position="314"/>
        <end position="323"/>
    </location>
</feature>
<feature type="region of interest" description="Disordered" evidence="4">
    <location>
        <begin position="271"/>
        <end position="323"/>
    </location>
</feature>
<reference evidence="5 6" key="1">
    <citation type="journal article" date="2008" name="Nature">
        <title>The genome of Laccaria bicolor provides insights into mycorrhizal symbiosis.</title>
        <authorList>
            <person name="Martin F."/>
            <person name="Aerts A."/>
            <person name="Ahren D."/>
            <person name="Brun A."/>
            <person name="Danchin E.G.J."/>
            <person name="Duchaussoy F."/>
            <person name="Gibon J."/>
            <person name="Kohler A."/>
            <person name="Lindquist E."/>
            <person name="Pereda V."/>
            <person name="Salamov A."/>
            <person name="Shapiro H.J."/>
            <person name="Wuyts J."/>
            <person name="Blaudez D."/>
            <person name="Buee M."/>
            <person name="Brokstein P."/>
            <person name="Canbaeck B."/>
            <person name="Cohen D."/>
            <person name="Courty P.E."/>
            <person name="Coutinho P.M."/>
            <person name="Delaruelle C."/>
            <person name="Detter J.C."/>
            <person name="Deveau A."/>
            <person name="DiFazio S."/>
            <person name="Duplessis S."/>
            <person name="Fraissinet-Tachet L."/>
            <person name="Lucic E."/>
            <person name="Frey-Klett P."/>
            <person name="Fourrey C."/>
            <person name="Feussner I."/>
            <person name="Gay G."/>
            <person name="Grimwood J."/>
            <person name="Hoegger P.J."/>
            <person name="Jain P."/>
            <person name="Kilaru S."/>
            <person name="Labbe J."/>
            <person name="Lin Y.C."/>
            <person name="Legue V."/>
            <person name="Le Tacon F."/>
            <person name="Marmeisse R."/>
            <person name="Melayah D."/>
            <person name="Montanini B."/>
            <person name="Muratet M."/>
            <person name="Nehls U."/>
            <person name="Niculita-Hirzel H."/>
            <person name="Oudot-Le Secq M.P."/>
            <person name="Peter M."/>
            <person name="Quesneville H."/>
            <person name="Rajashekar B."/>
            <person name="Reich M."/>
            <person name="Rouhier N."/>
            <person name="Schmutz J."/>
            <person name="Yin T."/>
            <person name="Chalot M."/>
            <person name="Henrissat B."/>
            <person name="Kuees U."/>
            <person name="Lucas S."/>
            <person name="Van de Peer Y."/>
            <person name="Podila G.K."/>
            <person name="Polle A."/>
            <person name="Pukkila P.J."/>
            <person name="Richardson P.M."/>
            <person name="Rouze P."/>
            <person name="Sanders I.R."/>
            <person name="Stajich J.E."/>
            <person name="Tunlid A."/>
            <person name="Tuskan G."/>
            <person name="Grigoriev I.V."/>
        </authorList>
    </citation>
    <scope>NUCLEOTIDE SEQUENCE [LARGE SCALE GENOMIC DNA]</scope>
    <source>
        <strain evidence="6">S238N-H82 / ATCC MYA-4686</strain>
    </source>
</reference>
<dbReference type="Gene3D" id="3.30.110.20">
    <property type="entry name" value="Alba-like domain"/>
    <property type="match status" value="1"/>
</dbReference>
<dbReference type="RefSeq" id="XP_001878187.1">
    <property type="nucleotide sequence ID" value="XM_001878152.1"/>
</dbReference>
<feature type="region of interest" description="Disordered" evidence="4">
    <location>
        <begin position="131"/>
        <end position="159"/>
    </location>
</feature>
<name>B0D3B4_LACBS</name>
<keyword evidence="2" id="KW-0819">tRNA processing</keyword>
<feature type="compositionally biased region" description="Basic and acidic residues" evidence="4">
    <location>
        <begin position="294"/>
        <end position="303"/>
    </location>
</feature>
<dbReference type="GO" id="GO:0001682">
    <property type="term" value="P:tRNA 5'-leader removal"/>
    <property type="evidence" value="ECO:0007669"/>
    <property type="project" value="InterPro"/>
</dbReference>